<dbReference type="InterPro" id="IPR006218">
    <property type="entry name" value="DAHP1/KDSA"/>
</dbReference>
<evidence type="ECO:0000259" key="2">
    <source>
        <dbReference type="Pfam" id="PF00793"/>
    </source>
</evidence>
<dbReference type="GO" id="GO:0003849">
    <property type="term" value="F:3-deoxy-7-phosphoheptulonate synthase activity"/>
    <property type="evidence" value="ECO:0007669"/>
    <property type="project" value="UniProtKB-EC"/>
</dbReference>
<dbReference type="PANTHER" id="PTHR43018:SF2">
    <property type="entry name" value="PHOSPHO-2-DEHYDRO-3-DEOXYHEPTONATE ALDOLASE"/>
    <property type="match status" value="1"/>
</dbReference>
<evidence type="ECO:0000256" key="1">
    <source>
        <dbReference type="ARBA" id="ARBA00022679"/>
    </source>
</evidence>
<feature type="domain" description="DAHP synthetase I/KDSA" evidence="2">
    <location>
        <begin position="82"/>
        <end position="328"/>
    </location>
</feature>
<dbReference type="Pfam" id="PF00793">
    <property type="entry name" value="DAHP_synth_1"/>
    <property type="match status" value="1"/>
</dbReference>
<dbReference type="InterPro" id="IPR006268">
    <property type="entry name" value="DAHP_syn_2"/>
</dbReference>
<dbReference type="InterPro" id="IPR041071">
    <property type="entry name" value="DAHP_snth_FXD"/>
</dbReference>
<dbReference type="EMBL" id="JBCITM010000028">
    <property type="protein sequence ID" value="MEN1762106.1"/>
    <property type="molecule type" value="Genomic_DNA"/>
</dbReference>
<sequence length="333" mass="36478">MVIVMKPSAPTAIIEKIKQKMLSLGCEVHESKGTDRTLLGLVGDTRKINPSQIEANEHVERLIRVMHPFKLASRDFHPEDTVVKLDGVTIGNGSLVMMAGPCAVESEDQLMDIACNVRRLGARMLRGGAFKPRTSPYSFQGMGEEGLKLLKKAKEVTGMPVVSEAMDQANFDMVAEYVDLIQIGARNMQNFALLKQAGKSGKPILLKRGMSATVEEFLMSAEYVLAQGNPNVVLCERGIRTFETYTRNTLDLSAVPVIKELSHLPVVVDPSHGTGKWTLVEPMSKAAVAVGADGLIVEVHNQPEEAVSDGAQSLKYDNFQRLMDTVQKIYAVR</sequence>
<dbReference type="EC" id="2.5.1.54" evidence="4"/>
<dbReference type="PANTHER" id="PTHR43018">
    <property type="entry name" value="PHOSPHO-2-DEHYDRO-3-DEOXYHEPTONATE ALDOLASE"/>
    <property type="match status" value="1"/>
</dbReference>
<organism evidence="4 5">
    <name type="scientific">Anoxynatronum sibiricum</name>
    <dbReference type="NCBI Taxonomy" id="210623"/>
    <lineage>
        <taxon>Bacteria</taxon>
        <taxon>Bacillati</taxon>
        <taxon>Bacillota</taxon>
        <taxon>Clostridia</taxon>
        <taxon>Eubacteriales</taxon>
        <taxon>Clostridiaceae</taxon>
        <taxon>Anoxynatronum</taxon>
    </lineage>
</organism>
<dbReference type="RefSeq" id="WP_343187391.1">
    <property type="nucleotide sequence ID" value="NZ_JBCITM010000028.1"/>
</dbReference>
<dbReference type="Gene3D" id="3.30.70.1140">
    <property type="entry name" value="Phospho-2-dehydro-3-deoxyheptonate aldolase, domain 1"/>
    <property type="match status" value="1"/>
</dbReference>
<dbReference type="SUPFAM" id="SSF51569">
    <property type="entry name" value="Aldolase"/>
    <property type="match status" value="1"/>
</dbReference>
<accession>A0ABU9VY64</accession>
<evidence type="ECO:0000313" key="4">
    <source>
        <dbReference type="EMBL" id="MEN1762106.1"/>
    </source>
</evidence>
<dbReference type="NCBIfam" id="NF006421">
    <property type="entry name" value="PRK08673.1"/>
    <property type="match status" value="1"/>
</dbReference>
<comment type="caution">
    <text evidence="4">The sequence shown here is derived from an EMBL/GenBank/DDBJ whole genome shotgun (WGS) entry which is preliminary data.</text>
</comment>
<dbReference type="NCBIfam" id="TIGR01361">
    <property type="entry name" value="DAHP_synth_Bsub"/>
    <property type="match status" value="1"/>
</dbReference>
<gene>
    <name evidence="4" type="primary">aroF</name>
    <name evidence="4" type="ORF">AAIG11_16575</name>
</gene>
<evidence type="ECO:0000259" key="3">
    <source>
        <dbReference type="Pfam" id="PF18152"/>
    </source>
</evidence>
<evidence type="ECO:0000313" key="5">
    <source>
        <dbReference type="Proteomes" id="UP001407405"/>
    </source>
</evidence>
<name>A0ABU9VY64_9CLOT</name>
<protein>
    <submittedName>
        <fullName evidence="4">3-deoxy-7-phosphoheptulonate synthase</fullName>
        <ecNumber evidence="4">2.5.1.54</ecNumber>
    </submittedName>
</protein>
<dbReference type="InterPro" id="IPR013785">
    <property type="entry name" value="Aldolase_TIM"/>
</dbReference>
<dbReference type="Pfam" id="PF18152">
    <property type="entry name" value="DAHP_snth_FXD"/>
    <property type="match status" value="1"/>
</dbReference>
<keyword evidence="1 4" id="KW-0808">Transferase</keyword>
<reference evidence="4 5" key="1">
    <citation type="submission" date="2024-04" db="EMBL/GenBank/DDBJ databases">
        <title>Genome sequencing and metabolic network reconstruction of aminoacids and betaine degradation by Anoxynatronum sibiricum.</title>
        <authorList>
            <person name="Detkova E.N."/>
            <person name="Boltjanskaja Y.V."/>
            <person name="Mardanov A.V."/>
            <person name="Kevbrin V."/>
        </authorList>
    </citation>
    <scope>NUCLEOTIDE SEQUENCE [LARGE SCALE GENOMIC DNA]</scope>
    <source>
        <strain evidence="4 5">Z-7981</strain>
    </source>
</reference>
<dbReference type="InterPro" id="IPR052899">
    <property type="entry name" value="Class-I_DAHP_synthase"/>
</dbReference>
<keyword evidence="5" id="KW-1185">Reference proteome</keyword>
<dbReference type="Gene3D" id="3.20.20.70">
    <property type="entry name" value="Aldolase class I"/>
    <property type="match status" value="1"/>
</dbReference>
<feature type="domain" description="DAHP synthase ferredoxin-like" evidence="3">
    <location>
        <begin position="1"/>
        <end position="66"/>
    </location>
</feature>
<proteinExistence type="predicted"/>
<dbReference type="Proteomes" id="UP001407405">
    <property type="component" value="Unassembled WGS sequence"/>
</dbReference>
<dbReference type="NCBIfam" id="NF009239">
    <property type="entry name" value="PRK12595.1"/>
    <property type="match status" value="1"/>
</dbReference>